<evidence type="ECO:0000256" key="7">
    <source>
        <dbReference type="ARBA" id="ARBA00022605"/>
    </source>
</evidence>
<comment type="caution">
    <text evidence="16">The sequence shown here is derived from an EMBL/GenBank/DDBJ whole genome shotgun (WGS) entry which is preliminary data.</text>
</comment>
<dbReference type="PANTHER" id="PTHR30519">
    <property type="entry name" value="5-METHYLTETRAHYDROPTEROYLTRIGLUTAMATE--HOMOCYSTEINE METHYLTRANSFERASE"/>
    <property type="match status" value="1"/>
</dbReference>
<dbReference type="Gene3D" id="3.20.20.210">
    <property type="match status" value="2"/>
</dbReference>
<proteinExistence type="inferred from homology"/>
<evidence type="ECO:0000256" key="11">
    <source>
        <dbReference type="ARBA" id="ARBA00022833"/>
    </source>
</evidence>
<dbReference type="AlphaFoldDB" id="A0A7W3QQX4"/>
<dbReference type="EMBL" id="JACJIA010000014">
    <property type="protein sequence ID" value="MBA8956037.1"/>
    <property type="molecule type" value="Genomic_DNA"/>
</dbReference>
<comment type="pathway">
    <text evidence="3">Amino-acid biosynthesis; L-methionine biosynthesis via de novo pathway; L-methionine from L-homocysteine (MetE route): step 1/1.</text>
</comment>
<comment type="similarity">
    <text evidence="4">Belongs to the vitamin-B12 independent methionine synthase family.</text>
</comment>
<organism evidence="16 17">
    <name type="scientific">Actinomadura namibiensis</name>
    <dbReference type="NCBI Taxonomy" id="182080"/>
    <lineage>
        <taxon>Bacteria</taxon>
        <taxon>Bacillati</taxon>
        <taxon>Actinomycetota</taxon>
        <taxon>Actinomycetes</taxon>
        <taxon>Streptosporangiales</taxon>
        <taxon>Thermomonosporaceae</taxon>
        <taxon>Actinomadura</taxon>
    </lineage>
</organism>
<evidence type="ECO:0000259" key="15">
    <source>
        <dbReference type="Pfam" id="PF08267"/>
    </source>
</evidence>
<keyword evidence="10" id="KW-0677">Repeat</keyword>
<evidence type="ECO:0000256" key="12">
    <source>
        <dbReference type="ARBA" id="ARBA00023167"/>
    </source>
</evidence>
<dbReference type="Proteomes" id="UP000572680">
    <property type="component" value="Unassembled WGS sequence"/>
</dbReference>
<dbReference type="InterPro" id="IPR013215">
    <property type="entry name" value="Cbl-indep_Met_Synth_N"/>
</dbReference>
<gene>
    <name evidence="16" type="ORF">HNR61_007719</name>
</gene>
<feature type="domain" description="Cobalamin-independent methionine synthase MetE N-terminal" evidence="15">
    <location>
        <begin position="5"/>
        <end position="204"/>
    </location>
</feature>
<evidence type="ECO:0000256" key="13">
    <source>
        <dbReference type="SAM" id="MobiDB-lite"/>
    </source>
</evidence>
<dbReference type="GO" id="GO:0008270">
    <property type="term" value="F:zinc ion binding"/>
    <property type="evidence" value="ECO:0007669"/>
    <property type="project" value="InterPro"/>
</dbReference>
<evidence type="ECO:0000256" key="9">
    <source>
        <dbReference type="ARBA" id="ARBA00022723"/>
    </source>
</evidence>
<evidence type="ECO:0000313" key="17">
    <source>
        <dbReference type="Proteomes" id="UP000572680"/>
    </source>
</evidence>
<dbReference type="InterPro" id="IPR038071">
    <property type="entry name" value="UROD/MetE-like_sf"/>
</dbReference>
<evidence type="ECO:0000256" key="8">
    <source>
        <dbReference type="ARBA" id="ARBA00022679"/>
    </source>
</evidence>
<dbReference type="InterPro" id="IPR002629">
    <property type="entry name" value="Met_Synth_C/arc"/>
</dbReference>
<reference evidence="16 17" key="1">
    <citation type="submission" date="2020-08" db="EMBL/GenBank/DDBJ databases">
        <title>Genomic Encyclopedia of Type Strains, Phase IV (KMG-IV): sequencing the most valuable type-strain genomes for metagenomic binning, comparative biology and taxonomic classification.</title>
        <authorList>
            <person name="Goeker M."/>
        </authorList>
    </citation>
    <scope>NUCLEOTIDE SEQUENCE [LARGE SCALE GENOMIC DNA]</scope>
    <source>
        <strain evidence="16 17">DSM 44197</strain>
    </source>
</reference>
<comment type="cofactor">
    <cofactor evidence="1">
        <name>Zn(2+)</name>
        <dbReference type="ChEBI" id="CHEBI:29105"/>
    </cofactor>
</comment>
<feature type="compositionally biased region" description="Low complexity" evidence="13">
    <location>
        <begin position="369"/>
        <end position="398"/>
    </location>
</feature>
<dbReference type="GO" id="GO:0003871">
    <property type="term" value="F:5-methyltetrahydropteroyltriglutamate-homocysteine S-methyltransferase activity"/>
    <property type="evidence" value="ECO:0007669"/>
    <property type="project" value="UniProtKB-EC"/>
</dbReference>
<dbReference type="Pfam" id="PF08267">
    <property type="entry name" value="Meth_synt_1"/>
    <property type="match status" value="1"/>
</dbReference>
<dbReference type="GO" id="GO:0032259">
    <property type="term" value="P:methylation"/>
    <property type="evidence" value="ECO:0007669"/>
    <property type="project" value="UniProtKB-KW"/>
</dbReference>
<sequence>MPVCTFYHYLVPEVGPGVRFRLVDGGDAKPLVEYREARALGVETRPVLVGPLTYLLLAKPAAGAPSGFAPLDLLDDLVEVYAELLERLAGAGAAWVQLDEPALVADRPPAEIAALARVYRRLGDLPSRPRLLVATYFGTVGDAALRALAACRVEAVALDLVAGPGNLEALASVGGLPRKTVVAGVVDGRNVWRTDPRRAKAVCAALLGLAGRVAVSTSCSLLHVPLDLDAETALDPAVRGRLAFARQKVGEVVALGRALHRGEAAPVAGPDVAPPAVDHRVRARLETLADTRRGDRAARLAAQTERLGLPPLATTTIGSFPQTERIRRVRADHRAGRLTDEQHARCARRSPAPSRCRRTSAWTSWCTASPNATTWSSTSPNSSTGTPPPGTAGSSPTGRAACGPRSCTATCPGPAR</sequence>
<evidence type="ECO:0000256" key="5">
    <source>
        <dbReference type="ARBA" id="ARBA00012034"/>
    </source>
</evidence>
<dbReference type="Pfam" id="PF01717">
    <property type="entry name" value="Meth_synt_2"/>
    <property type="match status" value="1"/>
</dbReference>
<keyword evidence="11" id="KW-0862">Zinc</keyword>
<accession>A0A7W3QQX4</accession>
<comment type="function">
    <text evidence="2">Catalyzes the transfer of a methyl group from 5-methyltetrahydrofolate to homocysteine resulting in methionine formation.</text>
</comment>
<evidence type="ECO:0000256" key="2">
    <source>
        <dbReference type="ARBA" id="ARBA00002777"/>
    </source>
</evidence>
<dbReference type="UniPathway" id="UPA00051">
    <property type="reaction ID" value="UER00082"/>
</dbReference>
<keyword evidence="17" id="KW-1185">Reference proteome</keyword>
<name>A0A7W3QQX4_ACTNM</name>
<keyword evidence="12" id="KW-0486">Methionine biosynthesis</keyword>
<evidence type="ECO:0000259" key="14">
    <source>
        <dbReference type="Pfam" id="PF01717"/>
    </source>
</evidence>
<feature type="region of interest" description="Disordered" evidence="13">
    <location>
        <begin position="369"/>
        <end position="416"/>
    </location>
</feature>
<dbReference type="EC" id="2.1.1.14" evidence="5"/>
<evidence type="ECO:0000256" key="6">
    <source>
        <dbReference type="ARBA" id="ARBA00022603"/>
    </source>
</evidence>
<dbReference type="SUPFAM" id="SSF51726">
    <property type="entry name" value="UROD/MetE-like"/>
    <property type="match status" value="2"/>
</dbReference>
<keyword evidence="7" id="KW-0028">Amino-acid biosynthesis</keyword>
<keyword evidence="8" id="KW-0808">Transferase</keyword>
<evidence type="ECO:0000256" key="10">
    <source>
        <dbReference type="ARBA" id="ARBA00022737"/>
    </source>
</evidence>
<evidence type="ECO:0000256" key="4">
    <source>
        <dbReference type="ARBA" id="ARBA00009553"/>
    </source>
</evidence>
<feature type="domain" description="Cobalamin-independent methionine synthase MetE C-terminal/archaeal" evidence="14">
    <location>
        <begin position="312"/>
        <end position="348"/>
    </location>
</feature>
<evidence type="ECO:0000256" key="3">
    <source>
        <dbReference type="ARBA" id="ARBA00004681"/>
    </source>
</evidence>
<protein>
    <recommendedName>
        <fullName evidence="5">5-methyltetrahydropteroyltriglutamate--homocysteine S-methyltransferase</fullName>
        <ecNumber evidence="5">2.1.1.14</ecNumber>
    </recommendedName>
</protein>
<keyword evidence="6" id="KW-0489">Methyltransferase</keyword>
<dbReference type="GO" id="GO:0009086">
    <property type="term" value="P:methionine biosynthetic process"/>
    <property type="evidence" value="ECO:0007669"/>
    <property type="project" value="UniProtKB-KW"/>
</dbReference>
<keyword evidence="9" id="KW-0479">Metal-binding</keyword>
<evidence type="ECO:0000313" key="16">
    <source>
        <dbReference type="EMBL" id="MBA8956037.1"/>
    </source>
</evidence>
<evidence type="ECO:0000256" key="1">
    <source>
        <dbReference type="ARBA" id="ARBA00001947"/>
    </source>
</evidence>